<evidence type="ECO:0000256" key="2">
    <source>
        <dbReference type="ARBA" id="ARBA00022679"/>
    </source>
</evidence>
<dbReference type="InterPro" id="IPR016461">
    <property type="entry name" value="COMT-like"/>
</dbReference>
<protein>
    <recommendedName>
        <fullName evidence="5">O-methyltransferase C-terminal domain-containing protein</fullName>
    </recommendedName>
</protein>
<accession>A0A4S8R6Y6</accession>
<comment type="caution">
    <text evidence="6">The sequence shown here is derived from an EMBL/GenBank/DDBJ whole genome shotgun (WGS) entry which is preliminary data.</text>
</comment>
<dbReference type="OrthoDB" id="2410195at2759"/>
<dbReference type="InterPro" id="IPR001077">
    <property type="entry name" value="COMT_C"/>
</dbReference>
<dbReference type="PANTHER" id="PTHR43712">
    <property type="entry name" value="PUTATIVE (AFU_ORTHOLOGUE AFUA_4G14580)-RELATED"/>
    <property type="match status" value="1"/>
</dbReference>
<feature type="active site" description="Proton acceptor" evidence="4">
    <location>
        <position position="306"/>
    </location>
</feature>
<feature type="domain" description="O-methyltransferase C-terminal" evidence="5">
    <location>
        <begin position="231"/>
        <end position="376"/>
    </location>
</feature>
<dbReference type="Proteomes" id="UP000308671">
    <property type="component" value="Unassembled WGS sequence"/>
</dbReference>
<sequence>MDTITAQIQNLAANADEAARKKLLDTLRNLQYSIETPHDTLQRFAGLHLQITAARIGVDLGIFDAIQESKDPISVETLALKTNAAPELLGMNIHFPKTLKISSLTSQGRILRYLASVGQIKETSKGHFSSSSTAPFLADKNYQGGIHHFFDTVGPVLQQLPDFLAETKYQDITDNSKTALQPAFNTDLPGFIWFPNQPQRFGYFQQVMTVQRAGAVTWLSAFPFRQELGEFQQKPVFVDIGGGFGHQCILVKETFPELSGKLVLQDLPQTLEHVAKIDGVEIVVHNFFEPQVIKEAKFYYLRNILHDWPDDKAVIILKNLIPALGPDSRILIDDMVLPNENVHWQAAQLDLTMMSALGSKERTEEQWRSLIDAAGLKILKIIPYTMLLNESIIMVVPK</sequence>
<dbReference type="PIRSF" id="PIRSF005739">
    <property type="entry name" value="O-mtase"/>
    <property type="match status" value="1"/>
</dbReference>
<evidence type="ECO:0000313" key="7">
    <source>
        <dbReference type="Proteomes" id="UP000308671"/>
    </source>
</evidence>
<keyword evidence="2" id="KW-0808">Transferase</keyword>
<dbReference type="SUPFAM" id="SSF46785">
    <property type="entry name" value="Winged helix' DNA-binding domain"/>
    <property type="match status" value="1"/>
</dbReference>
<evidence type="ECO:0000259" key="5">
    <source>
        <dbReference type="Pfam" id="PF00891"/>
    </source>
</evidence>
<dbReference type="InterPro" id="IPR036390">
    <property type="entry name" value="WH_DNA-bd_sf"/>
</dbReference>
<evidence type="ECO:0000256" key="4">
    <source>
        <dbReference type="PIRSR" id="PIRSR005739-1"/>
    </source>
</evidence>
<organism evidence="6 7">
    <name type="scientific">Botrytis galanthina</name>
    <dbReference type="NCBI Taxonomy" id="278940"/>
    <lineage>
        <taxon>Eukaryota</taxon>
        <taxon>Fungi</taxon>
        <taxon>Dikarya</taxon>
        <taxon>Ascomycota</taxon>
        <taxon>Pezizomycotina</taxon>
        <taxon>Leotiomycetes</taxon>
        <taxon>Helotiales</taxon>
        <taxon>Sclerotiniaceae</taxon>
        <taxon>Botrytis</taxon>
    </lineage>
</organism>
<keyword evidence="3" id="KW-0949">S-adenosyl-L-methionine</keyword>
<evidence type="ECO:0000256" key="1">
    <source>
        <dbReference type="ARBA" id="ARBA00022603"/>
    </source>
</evidence>
<dbReference type="EMBL" id="PQXL01000073">
    <property type="protein sequence ID" value="THV52662.1"/>
    <property type="molecule type" value="Genomic_DNA"/>
</dbReference>
<dbReference type="InterPro" id="IPR029063">
    <property type="entry name" value="SAM-dependent_MTases_sf"/>
</dbReference>
<dbReference type="GO" id="GO:0032259">
    <property type="term" value="P:methylation"/>
    <property type="evidence" value="ECO:0007669"/>
    <property type="project" value="UniProtKB-KW"/>
</dbReference>
<dbReference type="InterPro" id="IPR036388">
    <property type="entry name" value="WH-like_DNA-bd_sf"/>
</dbReference>
<name>A0A4S8R6Y6_9HELO</name>
<reference evidence="6 7" key="1">
    <citation type="submission" date="2017-12" db="EMBL/GenBank/DDBJ databases">
        <title>Comparative genomics of Botrytis spp.</title>
        <authorList>
            <person name="Valero-Jimenez C.A."/>
            <person name="Tapia P."/>
            <person name="Veloso J."/>
            <person name="Silva-Moreno E."/>
            <person name="Staats M."/>
            <person name="Valdes J.H."/>
            <person name="Van Kan J.A.L."/>
        </authorList>
    </citation>
    <scope>NUCLEOTIDE SEQUENCE [LARGE SCALE GENOMIC DNA]</scope>
    <source>
        <strain evidence="6 7">MUCL435</strain>
    </source>
</reference>
<dbReference type="PROSITE" id="PS51683">
    <property type="entry name" value="SAM_OMT_II"/>
    <property type="match status" value="1"/>
</dbReference>
<dbReference type="Gene3D" id="3.40.50.150">
    <property type="entry name" value="Vaccinia Virus protein VP39"/>
    <property type="match status" value="1"/>
</dbReference>
<dbReference type="PANTHER" id="PTHR43712:SF2">
    <property type="entry name" value="O-METHYLTRANSFERASE CICE"/>
    <property type="match status" value="1"/>
</dbReference>
<dbReference type="Gene3D" id="1.10.10.10">
    <property type="entry name" value="Winged helix-like DNA-binding domain superfamily/Winged helix DNA-binding domain"/>
    <property type="match status" value="1"/>
</dbReference>
<dbReference type="GO" id="GO:0008171">
    <property type="term" value="F:O-methyltransferase activity"/>
    <property type="evidence" value="ECO:0007669"/>
    <property type="project" value="InterPro"/>
</dbReference>
<evidence type="ECO:0000256" key="3">
    <source>
        <dbReference type="ARBA" id="ARBA00022691"/>
    </source>
</evidence>
<keyword evidence="7" id="KW-1185">Reference proteome</keyword>
<keyword evidence="1" id="KW-0489">Methyltransferase</keyword>
<dbReference type="AlphaFoldDB" id="A0A4S8R6Y6"/>
<gene>
    <name evidence="6" type="ORF">BGAL_0073g00370</name>
</gene>
<dbReference type="SUPFAM" id="SSF53335">
    <property type="entry name" value="S-adenosyl-L-methionine-dependent methyltransferases"/>
    <property type="match status" value="1"/>
</dbReference>
<dbReference type="Pfam" id="PF00891">
    <property type="entry name" value="Methyltransf_2"/>
    <property type="match status" value="1"/>
</dbReference>
<proteinExistence type="predicted"/>
<evidence type="ECO:0000313" key="6">
    <source>
        <dbReference type="EMBL" id="THV52662.1"/>
    </source>
</evidence>